<gene>
    <name evidence="1" type="ORF">METZ01_LOCUS98704</name>
</gene>
<evidence type="ECO:0000313" key="1">
    <source>
        <dbReference type="EMBL" id="SVA45850.1"/>
    </source>
</evidence>
<dbReference type="GO" id="GO:0005975">
    <property type="term" value="P:carbohydrate metabolic process"/>
    <property type="evidence" value="ECO:0007669"/>
    <property type="project" value="InterPro"/>
</dbReference>
<dbReference type="InterPro" id="IPR008928">
    <property type="entry name" value="6-hairpin_glycosidase_sf"/>
</dbReference>
<name>A0A381VZZ9_9ZZZZ</name>
<accession>A0A381VZZ9</accession>
<reference evidence="1" key="1">
    <citation type="submission" date="2018-05" db="EMBL/GenBank/DDBJ databases">
        <authorList>
            <person name="Lanie J.A."/>
            <person name="Ng W.-L."/>
            <person name="Kazmierczak K.M."/>
            <person name="Andrzejewski T.M."/>
            <person name="Davidsen T.M."/>
            <person name="Wayne K.J."/>
            <person name="Tettelin H."/>
            <person name="Glass J.I."/>
            <person name="Rusch D."/>
            <person name="Podicherti R."/>
            <person name="Tsui H.-C.T."/>
            <person name="Winkler M.E."/>
        </authorList>
    </citation>
    <scope>NUCLEOTIDE SEQUENCE</scope>
</reference>
<dbReference type="AlphaFoldDB" id="A0A381VZZ9"/>
<sequence>MDKIEYYRDSIKLILDIQASDGCITWEKGTKLDPWDHIESAMALAVAGELEGAKKAYEWMQSHQEEVGGWFSEYKSGVPAKRRIETNFAAYICVGVWHFYLITKDKGFLEEYFPVLDQAMQFVISMQTEHGDILWALNEKGSTLDDSLVTGSSSVYKSLECFYAVKRLLDKDLGNLKDQMRSLKKAINEKPERFDRGWKSKDRFSMDWYYPILTGVISGDRAKERFKKREQEFIVEGMGCKCVVEEPWVTVAE</sequence>
<dbReference type="EMBL" id="UINC01010294">
    <property type="protein sequence ID" value="SVA45850.1"/>
    <property type="molecule type" value="Genomic_DNA"/>
</dbReference>
<dbReference type="Gene3D" id="1.50.10.10">
    <property type="match status" value="1"/>
</dbReference>
<dbReference type="InterPro" id="IPR012341">
    <property type="entry name" value="6hp_glycosidase-like_sf"/>
</dbReference>
<dbReference type="SUPFAM" id="SSF48208">
    <property type="entry name" value="Six-hairpin glycosidases"/>
    <property type="match status" value="1"/>
</dbReference>
<evidence type="ECO:0008006" key="2">
    <source>
        <dbReference type="Google" id="ProtNLM"/>
    </source>
</evidence>
<protein>
    <recommendedName>
        <fullName evidence="2">Prenyltransferase</fullName>
    </recommendedName>
</protein>
<feature type="non-terminal residue" evidence="1">
    <location>
        <position position="253"/>
    </location>
</feature>
<organism evidence="1">
    <name type="scientific">marine metagenome</name>
    <dbReference type="NCBI Taxonomy" id="408172"/>
    <lineage>
        <taxon>unclassified sequences</taxon>
        <taxon>metagenomes</taxon>
        <taxon>ecological metagenomes</taxon>
    </lineage>
</organism>
<proteinExistence type="predicted"/>